<dbReference type="EMBL" id="CATQJA010002647">
    <property type="protein sequence ID" value="CAJ0576772.1"/>
    <property type="molecule type" value="Genomic_DNA"/>
</dbReference>
<gene>
    <name evidence="1" type="ORF">MSPICULIGERA_LOCUS15059</name>
</gene>
<feature type="non-terminal residue" evidence="1">
    <location>
        <position position="1"/>
    </location>
</feature>
<proteinExistence type="predicted"/>
<organism evidence="1 2">
    <name type="scientific">Mesorhabditis spiculigera</name>
    <dbReference type="NCBI Taxonomy" id="96644"/>
    <lineage>
        <taxon>Eukaryota</taxon>
        <taxon>Metazoa</taxon>
        <taxon>Ecdysozoa</taxon>
        <taxon>Nematoda</taxon>
        <taxon>Chromadorea</taxon>
        <taxon>Rhabditida</taxon>
        <taxon>Rhabditina</taxon>
        <taxon>Rhabditomorpha</taxon>
        <taxon>Rhabditoidea</taxon>
        <taxon>Rhabditidae</taxon>
        <taxon>Mesorhabditinae</taxon>
        <taxon>Mesorhabditis</taxon>
    </lineage>
</organism>
<evidence type="ECO:0000313" key="1">
    <source>
        <dbReference type="EMBL" id="CAJ0576772.1"/>
    </source>
</evidence>
<dbReference type="AlphaFoldDB" id="A0AA36CYQ0"/>
<dbReference type="Proteomes" id="UP001177023">
    <property type="component" value="Unassembled WGS sequence"/>
</dbReference>
<comment type="caution">
    <text evidence="1">The sequence shown here is derived from an EMBL/GenBank/DDBJ whole genome shotgun (WGS) entry which is preliminary data.</text>
</comment>
<sequence length="114" mass="12428">MGLPMKILISVAEFLLAKKTVKVATSKAGQFIQHKLTGGHSQASASKSLSQRFVPSYGKITSLIAVLVGLYSFFKSDKKNTKDQESKSKKGEDSTIDQLKAFLHRLQSPSQASK</sequence>
<name>A0AA36CYQ0_9BILA</name>
<keyword evidence="2" id="KW-1185">Reference proteome</keyword>
<evidence type="ECO:0000313" key="2">
    <source>
        <dbReference type="Proteomes" id="UP001177023"/>
    </source>
</evidence>
<protein>
    <submittedName>
        <fullName evidence="1">Uncharacterized protein</fullName>
    </submittedName>
</protein>
<reference evidence="1" key="1">
    <citation type="submission" date="2023-06" db="EMBL/GenBank/DDBJ databases">
        <authorList>
            <person name="Delattre M."/>
        </authorList>
    </citation>
    <scope>NUCLEOTIDE SEQUENCE</scope>
    <source>
        <strain evidence="1">AF72</strain>
    </source>
</reference>
<accession>A0AA36CYQ0</accession>